<name>A0AB39VZX3_9FLAO</name>
<gene>
    <name evidence="1" type="ORF">AB3G34_09185</name>
</gene>
<accession>A0AB39VZX3</accession>
<protein>
    <submittedName>
        <fullName evidence="1">Uncharacterized protein</fullName>
    </submittedName>
</protein>
<sequence length="41" mass="4903">MEPNIKVKQKKEEWITKDLKSKIPKLDSKTIYIPNQNKLSF</sequence>
<dbReference type="AlphaFoldDB" id="A0AB39VZX3"/>
<dbReference type="EMBL" id="CP165625">
    <property type="protein sequence ID" value="XDU94067.1"/>
    <property type="molecule type" value="Genomic_DNA"/>
</dbReference>
<reference evidence="1" key="1">
    <citation type="submission" date="2024-07" db="EMBL/GenBank/DDBJ databases">
        <authorList>
            <person name="Biller S.J."/>
        </authorList>
    </citation>
    <scope>NUCLEOTIDE SEQUENCE</scope>
    <source>
        <strain evidence="1">WC2409</strain>
    </source>
</reference>
<proteinExistence type="predicted"/>
<evidence type="ECO:0000313" key="1">
    <source>
        <dbReference type="EMBL" id="XDU94067.1"/>
    </source>
</evidence>
<dbReference type="RefSeq" id="WP_369752232.1">
    <property type="nucleotide sequence ID" value="NZ_CP165625.1"/>
</dbReference>
<organism evidence="1">
    <name type="scientific">Flavobacterium sp. WC2409</name>
    <dbReference type="NCBI Taxonomy" id="3234139"/>
    <lineage>
        <taxon>Bacteria</taxon>
        <taxon>Pseudomonadati</taxon>
        <taxon>Bacteroidota</taxon>
        <taxon>Flavobacteriia</taxon>
        <taxon>Flavobacteriales</taxon>
        <taxon>Flavobacteriaceae</taxon>
        <taxon>Flavobacterium</taxon>
    </lineage>
</organism>